<dbReference type="InterPro" id="IPR009057">
    <property type="entry name" value="Homeodomain-like_sf"/>
</dbReference>
<gene>
    <name evidence="1" type="ORF">METZ01_LOCUS220481</name>
</gene>
<evidence type="ECO:0008006" key="2">
    <source>
        <dbReference type="Google" id="ProtNLM"/>
    </source>
</evidence>
<name>A0A382FZD8_9ZZZZ</name>
<dbReference type="GO" id="GO:0003677">
    <property type="term" value="F:DNA binding"/>
    <property type="evidence" value="ECO:0007669"/>
    <property type="project" value="InterPro"/>
</dbReference>
<reference evidence="1" key="1">
    <citation type="submission" date="2018-05" db="EMBL/GenBank/DDBJ databases">
        <authorList>
            <person name="Lanie J.A."/>
            <person name="Ng W.-L."/>
            <person name="Kazmierczak K.M."/>
            <person name="Andrzejewski T.M."/>
            <person name="Davidsen T.M."/>
            <person name="Wayne K.J."/>
            <person name="Tettelin H."/>
            <person name="Glass J.I."/>
            <person name="Rusch D."/>
            <person name="Podicherti R."/>
            <person name="Tsui H.-C.T."/>
            <person name="Winkler M.E."/>
        </authorList>
    </citation>
    <scope>NUCLEOTIDE SEQUENCE</scope>
</reference>
<dbReference type="GO" id="GO:0004803">
    <property type="term" value="F:transposase activity"/>
    <property type="evidence" value="ECO:0007669"/>
    <property type="project" value="InterPro"/>
</dbReference>
<dbReference type="InterPro" id="IPR036388">
    <property type="entry name" value="WH-like_DNA-bd_sf"/>
</dbReference>
<sequence>MAKQKRYSAQLKFQVVLESVQRKRPDAEIARAYGVHPITLAKWKKHFLENGSEVFGGKEEMKRAQQHQARLERMVGQKEVEIALLRNFLGSDGDDSGNG</sequence>
<protein>
    <recommendedName>
        <fullName evidence="2">Transposase</fullName>
    </recommendedName>
</protein>
<dbReference type="InterPro" id="IPR002514">
    <property type="entry name" value="Transposase_8"/>
</dbReference>
<organism evidence="1">
    <name type="scientific">marine metagenome</name>
    <dbReference type="NCBI Taxonomy" id="408172"/>
    <lineage>
        <taxon>unclassified sequences</taxon>
        <taxon>metagenomes</taxon>
        <taxon>ecological metagenomes</taxon>
    </lineage>
</organism>
<proteinExistence type="predicted"/>
<accession>A0A382FZD8</accession>
<evidence type="ECO:0000313" key="1">
    <source>
        <dbReference type="EMBL" id="SVB67627.1"/>
    </source>
</evidence>
<dbReference type="SUPFAM" id="SSF46689">
    <property type="entry name" value="Homeodomain-like"/>
    <property type="match status" value="1"/>
</dbReference>
<dbReference type="GO" id="GO:0006313">
    <property type="term" value="P:DNA transposition"/>
    <property type="evidence" value="ECO:0007669"/>
    <property type="project" value="InterPro"/>
</dbReference>
<dbReference type="AlphaFoldDB" id="A0A382FZD8"/>
<dbReference type="Gene3D" id="1.10.10.10">
    <property type="entry name" value="Winged helix-like DNA-binding domain superfamily/Winged helix DNA-binding domain"/>
    <property type="match status" value="1"/>
</dbReference>
<dbReference type="Pfam" id="PF01527">
    <property type="entry name" value="HTH_Tnp_1"/>
    <property type="match status" value="1"/>
</dbReference>
<dbReference type="EMBL" id="UINC01052371">
    <property type="protein sequence ID" value="SVB67627.1"/>
    <property type="molecule type" value="Genomic_DNA"/>
</dbReference>